<feature type="compositionally biased region" description="Pro residues" evidence="11">
    <location>
        <begin position="323"/>
        <end position="335"/>
    </location>
</feature>
<keyword evidence="6" id="KW-0418">Kinase</keyword>
<dbReference type="SUPFAM" id="SSF56112">
    <property type="entry name" value="Protein kinase-like (PK-like)"/>
    <property type="match status" value="1"/>
</dbReference>
<organism evidence="14 15">
    <name type="scientific">Streptomyces axinellae</name>
    <dbReference type="NCBI Taxonomy" id="552788"/>
    <lineage>
        <taxon>Bacteria</taxon>
        <taxon>Bacillati</taxon>
        <taxon>Actinomycetota</taxon>
        <taxon>Actinomycetes</taxon>
        <taxon>Kitasatosporales</taxon>
        <taxon>Streptomycetaceae</taxon>
        <taxon>Streptomyces</taxon>
    </lineage>
</organism>
<dbReference type="EMBL" id="BAAARJ010000024">
    <property type="protein sequence ID" value="GAA2635099.1"/>
    <property type="molecule type" value="Genomic_DNA"/>
</dbReference>
<dbReference type="InterPro" id="IPR011009">
    <property type="entry name" value="Kinase-like_dom_sf"/>
</dbReference>
<dbReference type="PROSITE" id="PS00107">
    <property type="entry name" value="PROTEIN_KINASE_ATP"/>
    <property type="match status" value="1"/>
</dbReference>
<evidence type="ECO:0000256" key="3">
    <source>
        <dbReference type="ARBA" id="ARBA00022527"/>
    </source>
</evidence>
<keyword evidence="7 10" id="KW-0067">ATP-binding</keyword>
<dbReference type="Gene3D" id="1.10.510.10">
    <property type="entry name" value="Transferase(Phosphotransferase) domain 1"/>
    <property type="match status" value="1"/>
</dbReference>
<feature type="compositionally biased region" description="Pro residues" evidence="11">
    <location>
        <begin position="22"/>
        <end position="40"/>
    </location>
</feature>
<evidence type="ECO:0000313" key="14">
    <source>
        <dbReference type="EMBL" id="GAA2635099.1"/>
    </source>
</evidence>
<keyword evidence="12" id="KW-1133">Transmembrane helix</keyword>
<evidence type="ECO:0000256" key="10">
    <source>
        <dbReference type="PROSITE-ProRule" id="PRU10141"/>
    </source>
</evidence>
<gene>
    <name evidence="14" type="ORF">GCM10009863_59350</name>
</gene>
<keyword evidence="5 10" id="KW-0547">Nucleotide-binding</keyword>
<feature type="region of interest" description="Disordered" evidence="11">
    <location>
        <begin position="318"/>
        <end position="361"/>
    </location>
</feature>
<keyword evidence="15" id="KW-1185">Reference proteome</keyword>
<feature type="region of interest" description="Disordered" evidence="11">
    <location>
        <begin position="502"/>
        <end position="533"/>
    </location>
</feature>
<sequence length="533" mass="54598">MNGKPSWGGPAAGGTTGASGPGLPPPPRVPSSPPAPPAPAAPAALPALPDGYRAQRVLGTGRHATAVLCREESSGRDVVVKVLLPVVQDGARRLAAHAELLAAGAAAEHPCAVTVEDAGSTGAGQLYLIERRCSGGSAADQLAAAGPLPVEEVLVTGIRLALALHSSHRAGVLHLDVRPANVLYDDEGGALLADHAVGRVLQRAAPETGAVFDPVYAARELSGWEAPGPAADVYALGATLYALLAGEPAYAEAARRGPAAVYERVLRGGVPRPARQDVPEPLLVLVQRMMAPHPEGRPPLTEVHRILRALLPVSYAPRVPDLQPEPAPELPPPGWDPADDALTEPPPESDEDPESAAAVARRRRNRNRLVAASSGLLLVGGAVLALFLVRAANTSGDTPAAPDRPEGGRGSAHPLPKGQLPAFQAQRVSVNTVGKRVQIAWSPPKRAQAVYGYAIAAQTPDGEPVKVKNTGADEPSVVFTSPPVRADTCYVVTSLVQTADGSVGLAPSDPVCGGERADSGGRSAAPESPAPPG</sequence>
<evidence type="ECO:0000256" key="7">
    <source>
        <dbReference type="ARBA" id="ARBA00022840"/>
    </source>
</evidence>
<accession>A0ABP6D4D2</accession>
<evidence type="ECO:0000256" key="6">
    <source>
        <dbReference type="ARBA" id="ARBA00022777"/>
    </source>
</evidence>
<name>A0ABP6D4D2_9ACTN</name>
<dbReference type="Proteomes" id="UP001501447">
    <property type="component" value="Unassembled WGS sequence"/>
</dbReference>
<protein>
    <recommendedName>
        <fullName evidence="2">non-specific serine/threonine protein kinase</fullName>
        <ecNumber evidence="2">2.7.11.1</ecNumber>
    </recommendedName>
</protein>
<evidence type="ECO:0000256" key="11">
    <source>
        <dbReference type="SAM" id="MobiDB-lite"/>
    </source>
</evidence>
<feature type="region of interest" description="Disordered" evidence="11">
    <location>
        <begin position="396"/>
        <end position="418"/>
    </location>
</feature>
<dbReference type="PROSITE" id="PS50011">
    <property type="entry name" value="PROTEIN_KINASE_DOM"/>
    <property type="match status" value="1"/>
</dbReference>
<dbReference type="InterPro" id="IPR050660">
    <property type="entry name" value="NEK_Ser/Thr_kinase"/>
</dbReference>
<feature type="transmembrane region" description="Helical" evidence="12">
    <location>
        <begin position="369"/>
        <end position="389"/>
    </location>
</feature>
<keyword evidence="4" id="KW-0808">Transferase</keyword>
<feature type="compositionally biased region" description="Gly residues" evidence="11">
    <location>
        <begin position="10"/>
        <end position="20"/>
    </location>
</feature>
<evidence type="ECO:0000256" key="5">
    <source>
        <dbReference type="ARBA" id="ARBA00022741"/>
    </source>
</evidence>
<dbReference type="RefSeq" id="WP_344570140.1">
    <property type="nucleotide sequence ID" value="NZ_BAAARJ010000024.1"/>
</dbReference>
<keyword evidence="3" id="KW-0723">Serine/threonine-protein kinase</keyword>
<dbReference type="Pfam" id="PF00069">
    <property type="entry name" value="Pkinase"/>
    <property type="match status" value="1"/>
</dbReference>
<evidence type="ECO:0000256" key="1">
    <source>
        <dbReference type="ARBA" id="ARBA00010886"/>
    </source>
</evidence>
<reference evidence="15" key="1">
    <citation type="journal article" date="2019" name="Int. J. Syst. Evol. Microbiol.">
        <title>The Global Catalogue of Microorganisms (GCM) 10K type strain sequencing project: providing services to taxonomists for standard genome sequencing and annotation.</title>
        <authorList>
            <consortium name="The Broad Institute Genomics Platform"/>
            <consortium name="The Broad Institute Genome Sequencing Center for Infectious Disease"/>
            <person name="Wu L."/>
            <person name="Ma J."/>
        </authorList>
    </citation>
    <scope>NUCLEOTIDE SEQUENCE [LARGE SCALE GENOMIC DNA]</scope>
    <source>
        <strain evidence="15">JCM 16373</strain>
    </source>
</reference>
<dbReference type="PANTHER" id="PTHR43671:SF98">
    <property type="entry name" value="SERINE_THREONINE-PROTEIN KINASE NEK11"/>
    <property type="match status" value="1"/>
</dbReference>
<feature type="region of interest" description="Disordered" evidence="11">
    <location>
        <begin position="1"/>
        <end position="46"/>
    </location>
</feature>
<evidence type="ECO:0000259" key="13">
    <source>
        <dbReference type="PROSITE" id="PS50011"/>
    </source>
</evidence>
<evidence type="ECO:0000256" key="9">
    <source>
        <dbReference type="ARBA" id="ARBA00048679"/>
    </source>
</evidence>
<comment type="catalytic activity">
    <reaction evidence="8">
        <text>L-threonyl-[protein] + ATP = O-phospho-L-threonyl-[protein] + ADP + H(+)</text>
        <dbReference type="Rhea" id="RHEA:46608"/>
        <dbReference type="Rhea" id="RHEA-COMP:11060"/>
        <dbReference type="Rhea" id="RHEA-COMP:11605"/>
        <dbReference type="ChEBI" id="CHEBI:15378"/>
        <dbReference type="ChEBI" id="CHEBI:30013"/>
        <dbReference type="ChEBI" id="CHEBI:30616"/>
        <dbReference type="ChEBI" id="CHEBI:61977"/>
        <dbReference type="ChEBI" id="CHEBI:456216"/>
        <dbReference type="EC" id="2.7.11.1"/>
    </reaction>
</comment>
<keyword evidence="12" id="KW-0472">Membrane</keyword>
<dbReference type="InterPro" id="IPR017441">
    <property type="entry name" value="Protein_kinase_ATP_BS"/>
</dbReference>
<comment type="similarity">
    <text evidence="1">Belongs to the protein kinase superfamily. NEK Ser/Thr protein kinase family. NIMA subfamily.</text>
</comment>
<dbReference type="Gene3D" id="3.30.200.20">
    <property type="entry name" value="Phosphorylase Kinase, domain 1"/>
    <property type="match status" value="1"/>
</dbReference>
<feature type="binding site" evidence="10">
    <location>
        <position position="81"/>
    </location>
    <ligand>
        <name>ATP</name>
        <dbReference type="ChEBI" id="CHEBI:30616"/>
    </ligand>
</feature>
<feature type="compositionally biased region" description="Acidic residues" evidence="11">
    <location>
        <begin position="337"/>
        <end position="354"/>
    </location>
</feature>
<dbReference type="EC" id="2.7.11.1" evidence="2"/>
<evidence type="ECO:0000256" key="2">
    <source>
        <dbReference type="ARBA" id="ARBA00012513"/>
    </source>
</evidence>
<evidence type="ECO:0000256" key="8">
    <source>
        <dbReference type="ARBA" id="ARBA00047899"/>
    </source>
</evidence>
<dbReference type="PANTHER" id="PTHR43671">
    <property type="entry name" value="SERINE/THREONINE-PROTEIN KINASE NEK"/>
    <property type="match status" value="1"/>
</dbReference>
<proteinExistence type="inferred from homology"/>
<evidence type="ECO:0000256" key="12">
    <source>
        <dbReference type="SAM" id="Phobius"/>
    </source>
</evidence>
<feature type="domain" description="Protein kinase" evidence="13">
    <location>
        <begin position="52"/>
        <end position="307"/>
    </location>
</feature>
<comment type="catalytic activity">
    <reaction evidence="9">
        <text>L-seryl-[protein] + ATP = O-phospho-L-seryl-[protein] + ADP + H(+)</text>
        <dbReference type="Rhea" id="RHEA:17989"/>
        <dbReference type="Rhea" id="RHEA-COMP:9863"/>
        <dbReference type="Rhea" id="RHEA-COMP:11604"/>
        <dbReference type="ChEBI" id="CHEBI:15378"/>
        <dbReference type="ChEBI" id="CHEBI:29999"/>
        <dbReference type="ChEBI" id="CHEBI:30616"/>
        <dbReference type="ChEBI" id="CHEBI:83421"/>
        <dbReference type="ChEBI" id="CHEBI:456216"/>
        <dbReference type="EC" id="2.7.11.1"/>
    </reaction>
</comment>
<evidence type="ECO:0000256" key="4">
    <source>
        <dbReference type="ARBA" id="ARBA00022679"/>
    </source>
</evidence>
<evidence type="ECO:0000313" key="15">
    <source>
        <dbReference type="Proteomes" id="UP001501447"/>
    </source>
</evidence>
<dbReference type="InterPro" id="IPR000719">
    <property type="entry name" value="Prot_kinase_dom"/>
</dbReference>
<keyword evidence="12" id="KW-0812">Transmembrane</keyword>
<comment type="caution">
    <text evidence="14">The sequence shown here is derived from an EMBL/GenBank/DDBJ whole genome shotgun (WGS) entry which is preliminary data.</text>
</comment>